<keyword evidence="2" id="KW-0812">Transmembrane</keyword>
<evidence type="ECO:0000256" key="1">
    <source>
        <dbReference type="SAM" id="MobiDB-lite"/>
    </source>
</evidence>
<dbReference type="Proteomes" id="UP000095287">
    <property type="component" value="Unplaced"/>
</dbReference>
<dbReference type="AlphaFoldDB" id="A0A1I7YZX8"/>
<organism evidence="3 4">
    <name type="scientific">Steinernema glaseri</name>
    <dbReference type="NCBI Taxonomy" id="37863"/>
    <lineage>
        <taxon>Eukaryota</taxon>
        <taxon>Metazoa</taxon>
        <taxon>Ecdysozoa</taxon>
        <taxon>Nematoda</taxon>
        <taxon>Chromadorea</taxon>
        <taxon>Rhabditida</taxon>
        <taxon>Tylenchina</taxon>
        <taxon>Panagrolaimomorpha</taxon>
        <taxon>Strongyloidoidea</taxon>
        <taxon>Steinernematidae</taxon>
        <taxon>Steinernema</taxon>
    </lineage>
</organism>
<accession>A0A1I7YZX8</accession>
<sequence>MKSQHVASLQTPSVLRSVSIGYCISLCSFIVAVFVFAFAASSVSRTRGLIFLCRRVNRAAANHTRYSTPASRRSRSQGKQDRNR</sequence>
<evidence type="ECO:0000256" key="2">
    <source>
        <dbReference type="SAM" id="Phobius"/>
    </source>
</evidence>
<name>A0A1I7YZX8_9BILA</name>
<feature type="region of interest" description="Disordered" evidence="1">
    <location>
        <begin position="62"/>
        <end position="84"/>
    </location>
</feature>
<keyword evidence="2" id="KW-0472">Membrane</keyword>
<evidence type="ECO:0000313" key="4">
    <source>
        <dbReference type="WBParaSite" id="L893_g21383.t1"/>
    </source>
</evidence>
<evidence type="ECO:0000313" key="3">
    <source>
        <dbReference type="Proteomes" id="UP000095287"/>
    </source>
</evidence>
<proteinExistence type="predicted"/>
<protein>
    <submittedName>
        <fullName evidence="4">Secreted protein</fullName>
    </submittedName>
</protein>
<keyword evidence="2" id="KW-1133">Transmembrane helix</keyword>
<keyword evidence="3" id="KW-1185">Reference proteome</keyword>
<reference evidence="4" key="1">
    <citation type="submission" date="2016-11" db="UniProtKB">
        <authorList>
            <consortium name="WormBaseParasite"/>
        </authorList>
    </citation>
    <scope>IDENTIFICATION</scope>
</reference>
<dbReference type="WBParaSite" id="L893_g21383.t1">
    <property type="protein sequence ID" value="L893_g21383.t1"/>
    <property type="gene ID" value="L893_g21383"/>
</dbReference>
<feature type="transmembrane region" description="Helical" evidence="2">
    <location>
        <begin position="19"/>
        <end position="40"/>
    </location>
</feature>